<name>A0A7N2LHY2_QUELO</name>
<dbReference type="Gramene" id="QL04p052457:mrna">
    <property type="protein sequence ID" value="QL04p052457:mrna"/>
    <property type="gene ID" value="QL04p052457"/>
</dbReference>
<dbReference type="AlphaFoldDB" id="A0A7N2LHY2"/>
<proteinExistence type="predicted"/>
<dbReference type="Proteomes" id="UP000594261">
    <property type="component" value="Chromosome 4"/>
</dbReference>
<sequence>MVKEVEMRRRQDDLNFFMQFRVTLLITKPLRHGGFITGSDGDYNRFHANVKDGNIVNSGTGTDIQQIDNIDNGFNANDKDGTLSTSMDRIKGNLNLNHEAGIAPHLSITNWTSGIIRPLSSKPKATWTRINRMDFGLSGFTKALTLPTLGKRDSMNEATACPCDEKGRLVVKHGKVDIDGTIDDDVLVGVEVYPCREQ</sequence>
<dbReference type="EnsemblPlants" id="QL04p052457:mrna">
    <property type="protein sequence ID" value="QL04p052457:mrna"/>
    <property type="gene ID" value="QL04p052457"/>
</dbReference>
<organism evidence="1 2">
    <name type="scientific">Quercus lobata</name>
    <name type="common">Valley oak</name>
    <dbReference type="NCBI Taxonomy" id="97700"/>
    <lineage>
        <taxon>Eukaryota</taxon>
        <taxon>Viridiplantae</taxon>
        <taxon>Streptophyta</taxon>
        <taxon>Embryophyta</taxon>
        <taxon>Tracheophyta</taxon>
        <taxon>Spermatophyta</taxon>
        <taxon>Magnoliopsida</taxon>
        <taxon>eudicotyledons</taxon>
        <taxon>Gunneridae</taxon>
        <taxon>Pentapetalae</taxon>
        <taxon>rosids</taxon>
        <taxon>fabids</taxon>
        <taxon>Fagales</taxon>
        <taxon>Fagaceae</taxon>
        <taxon>Quercus</taxon>
    </lineage>
</organism>
<accession>A0A7N2LHY2</accession>
<evidence type="ECO:0000313" key="2">
    <source>
        <dbReference type="Proteomes" id="UP000594261"/>
    </source>
</evidence>
<evidence type="ECO:0000313" key="1">
    <source>
        <dbReference type="EnsemblPlants" id="QL04p052457:mrna"/>
    </source>
</evidence>
<dbReference type="EMBL" id="LRBV02000004">
    <property type="status" value="NOT_ANNOTATED_CDS"/>
    <property type="molecule type" value="Genomic_DNA"/>
</dbReference>
<keyword evidence="2" id="KW-1185">Reference proteome</keyword>
<reference evidence="1 2" key="1">
    <citation type="journal article" date="2016" name="G3 (Bethesda)">
        <title>First Draft Assembly and Annotation of the Genome of a California Endemic Oak Quercus lobata Nee (Fagaceae).</title>
        <authorList>
            <person name="Sork V.L."/>
            <person name="Fitz-Gibbon S.T."/>
            <person name="Puiu D."/>
            <person name="Crepeau M."/>
            <person name="Gugger P.F."/>
            <person name="Sherman R."/>
            <person name="Stevens K."/>
            <person name="Langley C.H."/>
            <person name="Pellegrini M."/>
            <person name="Salzberg S.L."/>
        </authorList>
    </citation>
    <scope>NUCLEOTIDE SEQUENCE [LARGE SCALE GENOMIC DNA]</scope>
    <source>
        <strain evidence="1 2">cv. SW786</strain>
    </source>
</reference>
<reference evidence="1" key="2">
    <citation type="submission" date="2021-01" db="UniProtKB">
        <authorList>
            <consortium name="EnsemblPlants"/>
        </authorList>
    </citation>
    <scope>IDENTIFICATION</scope>
</reference>
<dbReference type="InParanoid" id="A0A7N2LHY2"/>
<protein>
    <submittedName>
        <fullName evidence="1">Uncharacterized protein</fullName>
    </submittedName>
</protein>